<evidence type="ECO:0000259" key="1">
    <source>
        <dbReference type="PROSITE" id="PS50878"/>
    </source>
</evidence>
<feature type="domain" description="Reverse transcriptase" evidence="1">
    <location>
        <begin position="628"/>
        <end position="903"/>
    </location>
</feature>
<dbReference type="Pfam" id="PF26215">
    <property type="entry name" value="HTH_animal"/>
    <property type="match status" value="1"/>
</dbReference>
<dbReference type="PANTHER" id="PTHR21301:SF10">
    <property type="entry name" value="REVERSE TRANSCRIPTASE DOMAIN-CONTAINING PROTEIN"/>
    <property type="match status" value="1"/>
</dbReference>
<proteinExistence type="predicted"/>
<evidence type="ECO:0000313" key="2">
    <source>
        <dbReference type="EMBL" id="CAF3822474.1"/>
    </source>
</evidence>
<dbReference type="PANTHER" id="PTHR21301">
    <property type="entry name" value="REVERSE TRANSCRIPTASE"/>
    <property type="match status" value="1"/>
</dbReference>
<dbReference type="Proteomes" id="UP000663823">
    <property type="component" value="Unassembled WGS sequence"/>
</dbReference>
<name>A0A819D331_9BILA</name>
<dbReference type="InterPro" id="IPR058912">
    <property type="entry name" value="HTH_animal"/>
</dbReference>
<dbReference type="EMBL" id="CAJOBE010002503">
    <property type="protein sequence ID" value="CAF3826600.1"/>
    <property type="molecule type" value="Genomic_DNA"/>
</dbReference>
<reference evidence="3" key="1">
    <citation type="submission" date="2021-02" db="EMBL/GenBank/DDBJ databases">
        <authorList>
            <person name="Nowell W R."/>
        </authorList>
    </citation>
    <scope>NUCLEOTIDE SEQUENCE</scope>
</reference>
<organism evidence="3 4">
    <name type="scientific">Rotaria sordida</name>
    <dbReference type="NCBI Taxonomy" id="392033"/>
    <lineage>
        <taxon>Eukaryota</taxon>
        <taxon>Metazoa</taxon>
        <taxon>Spiralia</taxon>
        <taxon>Gnathifera</taxon>
        <taxon>Rotifera</taxon>
        <taxon>Eurotatoria</taxon>
        <taxon>Bdelloidea</taxon>
        <taxon>Philodinida</taxon>
        <taxon>Philodinidae</taxon>
        <taxon>Rotaria</taxon>
    </lineage>
</organism>
<comment type="caution">
    <text evidence="3">The sequence shown here is derived from an EMBL/GenBank/DDBJ whole genome shotgun (WGS) entry which is preliminary data.</text>
</comment>
<protein>
    <recommendedName>
        <fullName evidence="1">Reverse transcriptase domain-containing protein</fullName>
    </recommendedName>
</protein>
<dbReference type="EMBL" id="CAJOAX010002849">
    <property type="protein sequence ID" value="CAF3822474.1"/>
    <property type="molecule type" value="Genomic_DNA"/>
</dbReference>
<dbReference type="Proteomes" id="UP000663874">
    <property type="component" value="Unassembled WGS sequence"/>
</dbReference>
<dbReference type="PROSITE" id="PS50878">
    <property type="entry name" value="RT_POL"/>
    <property type="match status" value="1"/>
</dbReference>
<evidence type="ECO:0000313" key="3">
    <source>
        <dbReference type="EMBL" id="CAF3826600.1"/>
    </source>
</evidence>
<dbReference type="InterPro" id="IPR000477">
    <property type="entry name" value="RT_dom"/>
</dbReference>
<evidence type="ECO:0000313" key="4">
    <source>
        <dbReference type="Proteomes" id="UP000663874"/>
    </source>
</evidence>
<gene>
    <name evidence="3" type="ORF">FNK824_LOCUS16490</name>
    <name evidence="2" type="ORF">OTI717_LOCUS19493</name>
</gene>
<dbReference type="AlphaFoldDB" id="A0A819D331"/>
<accession>A0A819D331</accession>
<sequence length="952" mass="112743">MTDDTHNHEILHSMRLAPDVQVILLRMLSSTEELTGSTLNIIKKTSRHHGNVKLQRFKRKWRKRGLNEDQINELINERNASHVTEDTTNLITDNENNHNKKVSKINTSITSNKRKRFNVSNRNRRDMMKSLSQITISRPSKKKRKDGDKFTNNNDQRLTLLDRLFSLTQDMKLYESYLNEARQYRIWPEDIIDVVPINEHESIEKWFQTKLVVLQQNLNQCSTELLSQSLSCPKSFSIQYVDNRLQEFVHDVREKQLHTNLYSYSLIDDHKQFIQSLINLRRKQLQVLEEMTMFEVRILCKHLPKSINQLNKMIPLDNNITTHDVSIQNRTLSQQELSKKYRKEIQNLKRSILHETLKKYENMIEEDEHLYQKELFLFEHQLSQHTNDVNNLIICLNTYLNHYTNKMIQQIRYRETIFRMKLYHPRHHRKSASTSSNQNISVHPEIILDIPENIFTDEELTLLSSAGGPSYIRYNQSYLYRRKKNQIYTEKELEGIINNVVSDLRDRYHIPTKALEIQNFTKQLKSLFNERYEDSLSYRDKYRIRREIKLIHSIRRKLHQRNHIIRVTDKSGVFHVGSMLDYERKVEEYQLKTNAYIELSSNPLMETYDKVLRLLNDLRVKKQITQWQYSQMLPDKNKIKLAYLYFIPKPHKEGTPLRPIISGIYAPTAKISKMLDKLIRPLFDEYAQPTIIIDGVHLIHRLHKYVSLGLLKPTTLLCTFDITDLYTMLPQEEAIAILKQFLLEFGHRHVKNMSIDAIQSLARIVLSENVFTYNNKYFRQIKGGAMGSPFTLTLANIFMWYWEKKLVNKQKESNELYGRYIDDIFLTTNDSIEQVQQMLNEADNYHPDIKLIYEISNSVSFLDLQIENVNGQLQTSVHHKHSAEPYLLPFKSDHPHHLFGNNITTALLRTIRYCSTLEAFNREQRYIKTMLLYAGYPISKTKAVATTNYTST</sequence>